<evidence type="ECO:0000313" key="1">
    <source>
        <dbReference type="EMBL" id="KZS02105.1"/>
    </source>
</evidence>
<proteinExistence type="predicted"/>
<dbReference type="EMBL" id="LRGB01005318">
    <property type="protein sequence ID" value="KZS02105.1"/>
    <property type="molecule type" value="Genomic_DNA"/>
</dbReference>
<reference evidence="1 2" key="1">
    <citation type="submission" date="2016-03" db="EMBL/GenBank/DDBJ databases">
        <title>EvidentialGene: Evidence-directed Construction of Genes on Genomes.</title>
        <authorList>
            <person name="Gilbert D.G."/>
            <person name="Choi J.-H."/>
            <person name="Mockaitis K."/>
            <person name="Colbourne J."/>
            <person name="Pfrender M."/>
        </authorList>
    </citation>
    <scope>NUCLEOTIDE SEQUENCE [LARGE SCALE GENOMIC DNA]</scope>
    <source>
        <strain evidence="1 2">Xinb3</strain>
        <tissue evidence="1">Complete organism</tissue>
    </source>
</reference>
<evidence type="ECO:0000313" key="2">
    <source>
        <dbReference type="Proteomes" id="UP000076858"/>
    </source>
</evidence>
<keyword evidence="2" id="KW-1185">Reference proteome</keyword>
<comment type="caution">
    <text evidence="1">The sequence shown here is derived from an EMBL/GenBank/DDBJ whole genome shotgun (WGS) entry which is preliminary data.</text>
</comment>
<organism evidence="1 2">
    <name type="scientific">Daphnia magna</name>
    <dbReference type="NCBI Taxonomy" id="35525"/>
    <lineage>
        <taxon>Eukaryota</taxon>
        <taxon>Metazoa</taxon>
        <taxon>Ecdysozoa</taxon>
        <taxon>Arthropoda</taxon>
        <taxon>Crustacea</taxon>
        <taxon>Branchiopoda</taxon>
        <taxon>Diplostraca</taxon>
        <taxon>Cladocera</taxon>
        <taxon>Anomopoda</taxon>
        <taxon>Daphniidae</taxon>
        <taxon>Daphnia</taxon>
    </lineage>
</organism>
<sequence length="64" mass="7144">MISGGVQENLIDLFHGSENGIAEMVCSNLERVKVRKPEIDSTILSFTGRHPSTKPWVIDDIKMC</sequence>
<name>A0A164J8Q4_9CRUS</name>
<dbReference type="Proteomes" id="UP000076858">
    <property type="component" value="Unassembled WGS sequence"/>
</dbReference>
<gene>
    <name evidence="1" type="ORF">APZ42_000992</name>
</gene>
<protein>
    <submittedName>
        <fullName evidence="1">Uncharacterized protein</fullName>
    </submittedName>
</protein>
<accession>A0A164J8Q4</accession>
<dbReference type="AlphaFoldDB" id="A0A164J8Q4"/>